<evidence type="ECO:0000313" key="5">
    <source>
        <dbReference type="Proteomes" id="UP000800200"/>
    </source>
</evidence>
<name>A0A6A6E8M1_9PEZI</name>
<reference evidence="4" key="1">
    <citation type="journal article" date="2020" name="Stud. Mycol.">
        <title>101 Dothideomycetes genomes: a test case for predicting lifestyles and emergence of pathogens.</title>
        <authorList>
            <person name="Haridas S."/>
            <person name="Albert R."/>
            <person name="Binder M."/>
            <person name="Bloem J."/>
            <person name="Labutti K."/>
            <person name="Salamov A."/>
            <person name="Andreopoulos B."/>
            <person name="Baker S."/>
            <person name="Barry K."/>
            <person name="Bills G."/>
            <person name="Bluhm B."/>
            <person name="Cannon C."/>
            <person name="Castanera R."/>
            <person name="Culley D."/>
            <person name="Daum C."/>
            <person name="Ezra D."/>
            <person name="Gonzalez J."/>
            <person name="Henrissat B."/>
            <person name="Kuo A."/>
            <person name="Liang C."/>
            <person name="Lipzen A."/>
            <person name="Lutzoni F."/>
            <person name="Magnuson J."/>
            <person name="Mondo S."/>
            <person name="Nolan M."/>
            <person name="Ohm R."/>
            <person name="Pangilinan J."/>
            <person name="Park H.-J."/>
            <person name="Ramirez L."/>
            <person name="Alfaro M."/>
            <person name="Sun H."/>
            <person name="Tritt A."/>
            <person name="Yoshinaga Y."/>
            <person name="Zwiers L.-H."/>
            <person name="Turgeon B."/>
            <person name="Goodwin S."/>
            <person name="Spatafora J."/>
            <person name="Crous P."/>
            <person name="Grigoriev I."/>
        </authorList>
    </citation>
    <scope>NUCLEOTIDE SEQUENCE</scope>
    <source>
        <strain evidence="4">CBS 207.26</strain>
    </source>
</reference>
<organism evidence="4 5">
    <name type="scientific">Zopfia rhizophila CBS 207.26</name>
    <dbReference type="NCBI Taxonomy" id="1314779"/>
    <lineage>
        <taxon>Eukaryota</taxon>
        <taxon>Fungi</taxon>
        <taxon>Dikarya</taxon>
        <taxon>Ascomycota</taxon>
        <taxon>Pezizomycotina</taxon>
        <taxon>Dothideomycetes</taxon>
        <taxon>Dothideomycetes incertae sedis</taxon>
        <taxon>Zopfiaceae</taxon>
        <taxon>Zopfia</taxon>
    </lineage>
</organism>
<evidence type="ECO:0000256" key="2">
    <source>
        <dbReference type="SAM" id="Phobius"/>
    </source>
</evidence>
<dbReference type="InterPro" id="IPR046529">
    <property type="entry name" value="DUF6594"/>
</dbReference>
<keyword evidence="2" id="KW-0472">Membrane</keyword>
<dbReference type="Proteomes" id="UP000800200">
    <property type="component" value="Unassembled WGS sequence"/>
</dbReference>
<feature type="transmembrane region" description="Helical" evidence="2">
    <location>
        <begin position="313"/>
        <end position="334"/>
    </location>
</feature>
<keyword evidence="2" id="KW-1133">Transmembrane helix</keyword>
<feature type="transmembrane region" description="Helical" evidence="2">
    <location>
        <begin position="407"/>
        <end position="430"/>
    </location>
</feature>
<gene>
    <name evidence="4" type="ORF">K469DRAFT_703823</name>
</gene>
<dbReference type="OrthoDB" id="3533814at2759"/>
<protein>
    <recommendedName>
        <fullName evidence="3">DUF6594 domain-containing protein</fullName>
    </recommendedName>
</protein>
<keyword evidence="2" id="KW-0812">Transmembrane</keyword>
<dbReference type="PANTHER" id="PTHR34502">
    <property type="entry name" value="DUF6594 DOMAIN-CONTAINING PROTEIN-RELATED"/>
    <property type="match status" value="1"/>
</dbReference>
<feature type="transmembrane region" description="Helical" evidence="2">
    <location>
        <begin position="255"/>
        <end position="280"/>
    </location>
</feature>
<keyword evidence="5" id="KW-1185">Reference proteome</keyword>
<evidence type="ECO:0000256" key="1">
    <source>
        <dbReference type="SAM" id="MobiDB-lite"/>
    </source>
</evidence>
<accession>A0A6A6E8M1</accession>
<feature type="transmembrane region" description="Helical" evidence="2">
    <location>
        <begin position="286"/>
        <end position="306"/>
    </location>
</feature>
<dbReference type="EMBL" id="ML994624">
    <property type="protein sequence ID" value="KAF2188317.1"/>
    <property type="molecule type" value="Genomic_DNA"/>
</dbReference>
<dbReference type="AlphaFoldDB" id="A0A6A6E8M1"/>
<dbReference type="Pfam" id="PF20237">
    <property type="entry name" value="DUF6594"/>
    <property type="match status" value="1"/>
</dbReference>
<feature type="domain" description="DUF6594" evidence="3">
    <location>
        <begin position="60"/>
        <end position="325"/>
    </location>
</feature>
<proteinExistence type="predicted"/>
<sequence>MAAAEIPRPDPAKDAINAQRSESLSDQEKKPTKVKTTLLLDIEKAIPSSHPSWQTYPAGYSRFAAFLTADPNGSCTMFRRFDRVNARNLLVLESEISELEAKLDGLESRSRGWSLRAGLKNWELLKSQAEVEEGALGDIAREIVDCTLELREKIKEYYEAVLRTTEMMALARPNKRALQATRRTFLRKKNMDPGNEMISGPMAQRLSSENEADLSILASPSNPDPLTQLFEEMFTCLFRESANGRSLPIIPHRKISFVVSLINTLCAVIFLVGAVVGLYFVSDTKARLAMLSAFTVAFAAVIALLTNARRQEIFVATAAYAAVLVVFVSGNFAANPAPTVCKLENSNVVSTNTALSDNDHATATITEMETVFRSVQTVVSTVVSEVTTTPTAVVRKAELSTFAKTGIGVGASVGALFCLMVLGCGVWPWVNKRMKQKGWIGSE</sequence>
<feature type="region of interest" description="Disordered" evidence="1">
    <location>
        <begin position="1"/>
        <end position="32"/>
    </location>
</feature>
<evidence type="ECO:0000313" key="4">
    <source>
        <dbReference type="EMBL" id="KAF2188317.1"/>
    </source>
</evidence>
<evidence type="ECO:0000259" key="3">
    <source>
        <dbReference type="Pfam" id="PF20237"/>
    </source>
</evidence>
<dbReference type="PANTHER" id="PTHR34502:SF4">
    <property type="entry name" value="DUF6594 DOMAIN-CONTAINING PROTEIN"/>
    <property type="match status" value="1"/>
</dbReference>